<dbReference type="FunFam" id="3.40.367.20:FF:000004">
    <property type="entry name" value="Phosphotransferase"/>
    <property type="match status" value="1"/>
</dbReference>
<comment type="caution">
    <text evidence="16">The sequence shown here is derived from an EMBL/GenBank/DDBJ whole genome shotgun (WGS) entry which is preliminary data.</text>
</comment>
<protein>
    <recommendedName>
        <fullName evidence="13">Phosphotransferase</fullName>
        <ecNumber evidence="13">2.7.1.-</ecNumber>
    </recommendedName>
</protein>
<feature type="domain" description="Hexokinase N-terminal" evidence="14">
    <location>
        <begin position="11"/>
        <end position="209"/>
    </location>
</feature>
<dbReference type="PANTHER" id="PTHR19443:SF16">
    <property type="entry name" value="HEXOKINASE TYPE 1-RELATED"/>
    <property type="match status" value="1"/>
</dbReference>
<proteinExistence type="inferred from homology"/>
<dbReference type="FunFam" id="3.30.420.40:FF:000805">
    <property type="entry name" value="Hexokinase-2"/>
    <property type="match status" value="1"/>
</dbReference>
<feature type="domain" description="Hexokinase C-terminal" evidence="15">
    <location>
        <begin position="215"/>
        <end position="463"/>
    </location>
</feature>
<evidence type="ECO:0000259" key="14">
    <source>
        <dbReference type="Pfam" id="PF00349"/>
    </source>
</evidence>
<evidence type="ECO:0000259" key="15">
    <source>
        <dbReference type="Pfam" id="PF03727"/>
    </source>
</evidence>
<name>A0AAV5R7V2_PICKL</name>
<dbReference type="GO" id="GO:0004340">
    <property type="term" value="F:glucokinase activity"/>
    <property type="evidence" value="ECO:0007669"/>
    <property type="project" value="TreeGrafter"/>
</dbReference>
<dbReference type="GO" id="GO:0005524">
    <property type="term" value="F:ATP binding"/>
    <property type="evidence" value="ECO:0007669"/>
    <property type="project" value="UniProtKB-UniRule"/>
</dbReference>
<dbReference type="InterPro" id="IPR019807">
    <property type="entry name" value="Hexokinase_BS"/>
</dbReference>
<comment type="pathway">
    <text evidence="2">Carbohydrate metabolism; hexose metabolism.</text>
</comment>
<dbReference type="GO" id="GO:0006006">
    <property type="term" value="P:glucose metabolic process"/>
    <property type="evidence" value="ECO:0007669"/>
    <property type="project" value="UniProtKB-ARBA"/>
</dbReference>
<dbReference type="GO" id="GO:0005829">
    <property type="term" value="C:cytosol"/>
    <property type="evidence" value="ECO:0007669"/>
    <property type="project" value="TreeGrafter"/>
</dbReference>
<keyword evidence="7 13" id="KW-0067">ATP-binding</keyword>
<evidence type="ECO:0000256" key="9">
    <source>
        <dbReference type="ARBA" id="ARBA00044613"/>
    </source>
</evidence>
<dbReference type="GO" id="GO:0006096">
    <property type="term" value="P:glycolytic process"/>
    <property type="evidence" value="ECO:0007669"/>
    <property type="project" value="UniProtKB-KW"/>
</dbReference>
<dbReference type="Proteomes" id="UP001378960">
    <property type="component" value="Unassembled WGS sequence"/>
</dbReference>
<evidence type="ECO:0000313" key="16">
    <source>
        <dbReference type="EMBL" id="GMM46699.1"/>
    </source>
</evidence>
<dbReference type="Pfam" id="PF03727">
    <property type="entry name" value="Hexokinase_2"/>
    <property type="match status" value="1"/>
</dbReference>
<evidence type="ECO:0000256" key="2">
    <source>
        <dbReference type="ARBA" id="ARBA00005028"/>
    </source>
</evidence>
<comment type="catalytic activity">
    <reaction evidence="9">
        <text>a D-hexose + ATP = a D-hexose 6-phosphate + ADP + H(+)</text>
        <dbReference type="Rhea" id="RHEA:22740"/>
        <dbReference type="ChEBI" id="CHEBI:4194"/>
        <dbReference type="ChEBI" id="CHEBI:15378"/>
        <dbReference type="ChEBI" id="CHEBI:30616"/>
        <dbReference type="ChEBI" id="CHEBI:229467"/>
        <dbReference type="ChEBI" id="CHEBI:456216"/>
        <dbReference type="EC" id="2.7.1.1"/>
    </reaction>
    <physiologicalReaction direction="left-to-right" evidence="9">
        <dbReference type="Rhea" id="RHEA:22741"/>
    </physiologicalReaction>
</comment>
<dbReference type="Gene3D" id="1.10.287.1250">
    <property type="match status" value="1"/>
</dbReference>
<dbReference type="EMBL" id="BTGB01000004">
    <property type="protein sequence ID" value="GMM46699.1"/>
    <property type="molecule type" value="Genomic_DNA"/>
</dbReference>
<organism evidence="16 17">
    <name type="scientific">Pichia kluyveri</name>
    <name type="common">Yeast</name>
    <dbReference type="NCBI Taxonomy" id="36015"/>
    <lineage>
        <taxon>Eukaryota</taxon>
        <taxon>Fungi</taxon>
        <taxon>Dikarya</taxon>
        <taxon>Ascomycota</taxon>
        <taxon>Saccharomycotina</taxon>
        <taxon>Pichiomycetes</taxon>
        <taxon>Pichiales</taxon>
        <taxon>Pichiaceae</taxon>
        <taxon>Pichia</taxon>
    </lineage>
</organism>
<evidence type="ECO:0000256" key="11">
    <source>
        <dbReference type="ARBA" id="ARBA00048160"/>
    </source>
</evidence>
<comment type="pathway">
    <text evidence="1">Carbohydrate degradation; glycolysis; D-glyceraldehyde 3-phosphate and glycerone phosphate from D-glucose: step 1/4.</text>
</comment>
<accession>A0AAV5R7V2</accession>
<dbReference type="GO" id="GO:0019158">
    <property type="term" value="F:mannokinase activity"/>
    <property type="evidence" value="ECO:0007669"/>
    <property type="project" value="TreeGrafter"/>
</dbReference>
<dbReference type="Gene3D" id="3.40.367.20">
    <property type="match status" value="1"/>
</dbReference>
<comment type="catalytic activity">
    <reaction evidence="10">
        <text>D-fructose + ATP = D-fructose 6-phosphate + ADP + H(+)</text>
        <dbReference type="Rhea" id="RHEA:16125"/>
        <dbReference type="ChEBI" id="CHEBI:15378"/>
        <dbReference type="ChEBI" id="CHEBI:30616"/>
        <dbReference type="ChEBI" id="CHEBI:37721"/>
        <dbReference type="ChEBI" id="CHEBI:61527"/>
        <dbReference type="ChEBI" id="CHEBI:456216"/>
        <dbReference type="EC" id="2.7.1.1"/>
    </reaction>
    <physiologicalReaction direction="left-to-right" evidence="10">
        <dbReference type="Rhea" id="RHEA:16126"/>
    </physiologicalReaction>
</comment>
<sequence length="477" mass="53196">MTVSNEITNSLKELENEFSVPKETLLKIIDYFVEELNRGLVDGSDPLGIPMNLQWVMEYPTGNETGDYLALDFGGTNLRVVMVHLLGNGKLETDQGFYKLPSNMRTTNDRNELFDFFAECLEKFLIDKHPSGIPENQVFPLGFTFSYPASQKRIDSGVLQRWTKGFDIPGVEGEDVVPLLMEKIIKRNLPIKVVALINDTCGALVASRYVNPKTEMGCIFGTGVNGSYYEIVSNITKFKGLIPNDIPENSLMLINCEYGSFDNAHKVIPRTKYDLIIDETSPRPGQQTFEKATAGFYLGDLLRLTLLDYYKKGIIFQNISNETVKILETEHCIDASFPSFLESDESDDLKTCKKLFNDVFKIENASFEDCYFARKASEFIGTRAARLSTCGISAAAKKRNYESFDVAADGSLYLKYTKFAERAADALAETFGWPADMPYEKHPIKIVKSLDGSGVGAAVIAALAHNRQSKGLSLGME</sequence>
<dbReference type="GO" id="GO:0008865">
    <property type="term" value="F:fructokinase activity"/>
    <property type="evidence" value="ECO:0007669"/>
    <property type="project" value="TreeGrafter"/>
</dbReference>
<dbReference type="GO" id="GO:0005536">
    <property type="term" value="F:D-glucose binding"/>
    <property type="evidence" value="ECO:0007669"/>
    <property type="project" value="InterPro"/>
</dbReference>
<dbReference type="InterPro" id="IPR043129">
    <property type="entry name" value="ATPase_NBD"/>
</dbReference>
<dbReference type="PANTHER" id="PTHR19443">
    <property type="entry name" value="HEXOKINASE"/>
    <property type="match status" value="1"/>
</dbReference>
<keyword evidence="17" id="KW-1185">Reference proteome</keyword>
<evidence type="ECO:0000256" key="8">
    <source>
        <dbReference type="ARBA" id="ARBA00023152"/>
    </source>
</evidence>
<gene>
    <name evidence="16" type="ORF">DAPK24_032740</name>
</gene>
<evidence type="ECO:0000256" key="10">
    <source>
        <dbReference type="ARBA" id="ARBA00047905"/>
    </source>
</evidence>
<keyword evidence="5 13" id="KW-0547">Nucleotide-binding</keyword>
<dbReference type="InterPro" id="IPR022672">
    <property type="entry name" value="Hexokinase_N"/>
</dbReference>
<dbReference type="EC" id="2.7.1.-" evidence="13"/>
<comment type="function">
    <text evidence="12">Catalyzes the phosphorylation of hexose, such as D-glucose and D-fructose, to hexose 6-phosphate (D-glucose 6-phosphate and D-fructose 6-phosphate, respectively). Mediates the initial step of glycolysis by catalyzing phosphorylation of D-glucose to D-glucose 6-phosphate.</text>
</comment>
<keyword evidence="4 13" id="KW-0808">Transferase</keyword>
<keyword evidence="8 13" id="KW-0324">Glycolysis</keyword>
<evidence type="ECO:0000256" key="4">
    <source>
        <dbReference type="ARBA" id="ARBA00022679"/>
    </source>
</evidence>
<dbReference type="InterPro" id="IPR001312">
    <property type="entry name" value="Hexokinase"/>
</dbReference>
<dbReference type="PRINTS" id="PR00475">
    <property type="entry name" value="HEXOKINASE"/>
</dbReference>
<dbReference type="SUPFAM" id="SSF53067">
    <property type="entry name" value="Actin-like ATPase domain"/>
    <property type="match status" value="2"/>
</dbReference>
<keyword evidence="6 13" id="KW-0418">Kinase</keyword>
<evidence type="ECO:0000256" key="6">
    <source>
        <dbReference type="ARBA" id="ARBA00022777"/>
    </source>
</evidence>
<dbReference type="GO" id="GO:0005739">
    <property type="term" value="C:mitochondrion"/>
    <property type="evidence" value="ECO:0007669"/>
    <property type="project" value="TreeGrafter"/>
</dbReference>
<dbReference type="GO" id="GO:0006013">
    <property type="term" value="P:mannose metabolic process"/>
    <property type="evidence" value="ECO:0007669"/>
    <property type="project" value="TreeGrafter"/>
</dbReference>
<comment type="catalytic activity">
    <reaction evidence="11">
        <text>D-glucose + ATP = D-glucose 6-phosphate + ADP + H(+)</text>
        <dbReference type="Rhea" id="RHEA:17825"/>
        <dbReference type="ChEBI" id="CHEBI:4167"/>
        <dbReference type="ChEBI" id="CHEBI:15378"/>
        <dbReference type="ChEBI" id="CHEBI:30616"/>
        <dbReference type="ChEBI" id="CHEBI:61548"/>
        <dbReference type="ChEBI" id="CHEBI:456216"/>
        <dbReference type="EC" id="2.7.1.1"/>
    </reaction>
    <physiologicalReaction direction="left-to-right" evidence="11">
        <dbReference type="Rhea" id="RHEA:17826"/>
    </physiologicalReaction>
</comment>
<evidence type="ECO:0000256" key="3">
    <source>
        <dbReference type="ARBA" id="ARBA00009225"/>
    </source>
</evidence>
<evidence type="ECO:0000256" key="13">
    <source>
        <dbReference type="RuleBase" id="RU362007"/>
    </source>
</evidence>
<evidence type="ECO:0000256" key="5">
    <source>
        <dbReference type="ARBA" id="ARBA00022741"/>
    </source>
</evidence>
<dbReference type="PROSITE" id="PS00378">
    <property type="entry name" value="HEXOKINASE_1"/>
    <property type="match status" value="1"/>
</dbReference>
<comment type="similarity">
    <text evidence="3 13">Belongs to the hexokinase family.</text>
</comment>
<dbReference type="Pfam" id="PF00349">
    <property type="entry name" value="Hexokinase_1"/>
    <property type="match status" value="1"/>
</dbReference>
<evidence type="ECO:0000313" key="17">
    <source>
        <dbReference type="Proteomes" id="UP001378960"/>
    </source>
</evidence>
<evidence type="ECO:0000256" key="1">
    <source>
        <dbReference type="ARBA" id="ARBA00004888"/>
    </source>
</evidence>
<dbReference type="GO" id="GO:0001678">
    <property type="term" value="P:intracellular glucose homeostasis"/>
    <property type="evidence" value="ECO:0007669"/>
    <property type="project" value="InterPro"/>
</dbReference>
<evidence type="ECO:0000256" key="12">
    <source>
        <dbReference type="ARBA" id="ARBA00057794"/>
    </source>
</evidence>
<dbReference type="InterPro" id="IPR022673">
    <property type="entry name" value="Hexokinase_C"/>
</dbReference>
<dbReference type="Gene3D" id="3.30.420.40">
    <property type="match status" value="1"/>
</dbReference>
<dbReference type="AlphaFoldDB" id="A0AAV5R7V2"/>
<reference evidence="16 17" key="1">
    <citation type="journal article" date="2023" name="Elife">
        <title>Identification of key yeast species and microbe-microbe interactions impacting larval growth of Drosophila in the wild.</title>
        <authorList>
            <person name="Mure A."/>
            <person name="Sugiura Y."/>
            <person name="Maeda R."/>
            <person name="Honda K."/>
            <person name="Sakurai N."/>
            <person name="Takahashi Y."/>
            <person name="Watada M."/>
            <person name="Katoh T."/>
            <person name="Gotoh A."/>
            <person name="Gotoh Y."/>
            <person name="Taniguchi I."/>
            <person name="Nakamura K."/>
            <person name="Hayashi T."/>
            <person name="Katayama T."/>
            <person name="Uemura T."/>
            <person name="Hattori Y."/>
        </authorList>
    </citation>
    <scope>NUCLEOTIDE SEQUENCE [LARGE SCALE GENOMIC DNA]</scope>
    <source>
        <strain evidence="16 17">PK-24</strain>
    </source>
</reference>
<evidence type="ECO:0000256" key="7">
    <source>
        <dbReference type="ARBA" id="ARBA00022840"/>
    </source>
</evidence>
<dbReference type="PROSITE" id="PS51748">
    <property type="entry name" value="HEXOKINASE_2"/>
    <property type="match status" value="1"/>
</dbReference>